<gene>
    <name evidence="4" type="ORF">CAPTEDRAFT_222222</name>
</gene>
<dbReference type="Proteomes" id="UP000014760">
    <property type="component" value="Unassembled WGS sequence"/>
</dbReference>
<protein>
    <recommendedName>
        <fullName evidence="3">C2H2-type domain-containing protein</fullName>
    </recommendedName>
</protein>
<evidence type="ECO:0000256" key="2">
    <source>
        <dbReference type="SAM" id="MobiDB-lite"/>
    </source>
</evidence>
<proteinExistence type="predicted"/>
<accession>R7UC70</accession>
<keyword evidence="1" id="KW-0863">Zinc-finger</keyword>
<dbReference type="PROSITE" id="PS00028">
    <property type="entry name" value="ZINC_FINGER_C2H2_1"/>
    <property type="match status" value="1"/>
</dbReference>
<feature type="region of interest" description="Disordered" evidence="2">
    <location>
        <begin position="361"/>
        <end position="418"/>
    </location>
</feature>
<feature type="compositionally biased region" description="Basic and acidic residues" evidence="2">
    <location>
        <begin position="361"/>
        <end position="371"/>
    </location>
</feature>
<reference evidence="6" key="1">
    <citation type="submission" date="2012-12" db="EMBL/GenBank/DDBJ databases">
        <authorList>
            <person name="Hellsten U."/>
            <person name="Grimwood J."/>
            <person name="Chapman J.A."/>
            <person name="Shapiro H."/>
            <person name="Aerts A."/>
            <person name="Otillar R.P."/>
            <person name="Terry A.Y."/>
            <person name="Boore J.L."/>
            <person name="Simakov O."/>
            <person name="Marletaz F."/>
            <person name="Cho S.-J."/>
            <person name="Edsinger-Gonzales E."/>
            <person name="Havlak P."/>
            <person name="Kuo D.-H."/>
            <person name="Larsson T."/>
            <person name="Lv J."/>
            <person name="Arendt D."/>
            <person name="Savage R."/>
            <person name="Osoegawa K."/>
            <person name="de Jong P."/>
            <person name="Lindberg D.R."/>
            <person name="Seaver E.C."/>
            <person name="Weisblat D.A."/>
            <person name="Putnam N.H."/>
            <person name="Grigoriev I.V."/>
            <person name="Rokhsar D.S."/>
        </authorList>
    </citation>
    <scope>NUCLEOTIDE SEQUENCE</scope>
    <source>
        <strain evidence="6">I ESC-2004</strain>
    </source>
</reference>
<evidence type="ECO:0000313" key="6">
    <source>
        <dbReference type="Proteomes" id="UP000014760"/>
    </source>
</evidence>
<evidence type="ECO:0000313" key="5">
    <source>
        <dbReference type="EnsemblMetazoa" id="CapteP222222"/>
    </source>
</evidence>
<dbReference type="GO" id="GO:0008270">
    <property type="term" value="F:zinc ion binding"/>
    <property type="evidence" value="ECO:0007669"/>
    <property type="project" value="UniProtKB-KW"/>
</dbReference>
<keyword evidence="1" id="KW-0862">Zinc</keyword>
<feature type="domain" description="C2H2-type" evidence="3">
    <location>
        <begin position="423"/>
        <end position="451"/>
    </location>
</feature>
<keyword evidence="1" id="KW-0479">Metal-binding</keyword>
<reference evidence="4 6" key="2">
    <citation type="journal article" date="2013" name="Nature">
        <title>Insights into bilaterian evolution from three spiralian genomes.</title>
        <authorList>
            <person name="Simakov O."/>
            <person name="Marletaz F."/>
            <person name="Cho S.J."/>
            <person name="Edsinger-Gonzales E."/>
            <person name="Havlak P."/>
            <person name="Hellsten U."/>
            <person name="Kuo D.H."/>
            <person name="Larsson T."/>
            <person name="Lv J."/>
            <person name="Arendt D."/>
            <person name="Savage R."/>
            <person name="Osoegawa K."/>
            <person name="de Jong P."/>
            <person name="Grimwood J."/>
            <person name="Chapman J.A."/>
            <person name="Shapiro H."/>
            <person name="Aerts A."/>
            <person name="Otillar R.P."/>
            <person name="Terry A.Y."/>
            <person name="Boore J.L."/>
            <person name="Grigoriev I.V."/>
            <person name="Lindberg D.R."/>
            <person name="Seaver E.C."/>
            <person name="Weisblat D.A."/>
            <person name="Putnam N.H."/>
            <person name="Rokhsar D.S."/>
        </authorList>
    </citation>
    <scope>NUCLEOTIDE SEQUENCE</scope>
    <source>
        <strain evidence="4 6">I ESC-2004</strain>
    </source>
</reference>
<keyword evidence="6" id="KW-1185">Reference proteome</keyword>
<dbReference type="PROSITE" id="PS50157">
    <property type="entry name" value="ZINC_FINGER_C2H2_2"/>
    <property type="match status" value="1"/>
</dbReference>
<name>R7UC70_CAPTE</name>
<dbReference type="OrthoDB" id="6326591at2759"/>
<dbReference type="EnsemblMetazoa" id="CapteT222222">
    <property type="protein sequence ID" value="CapteP222222"/>
    <property type="gene ID" value="CapteG222222"/>
</dbReference>
<dbReference type="EMBL" id="KB302959">
    <property type="protein sequence ID" value="ELU03716.1"/>
    <property type="molecule type" value="Genomic_DNA"/>
</dbReference>
<dbReference type="EMBL" id="AMQN01008362">
    <property type="status" value="NOT_ANNOTATED_CDS"/>
    <property type="molecule type" value="Genomic_DNA"/>
</dbReference>
<feature type="region of interest" description="Disordered" evidence="2">
    <location>
        <begin position="514"/>
        <end position="539"/>
    </location>
</feature>
<dbReference type="AlphaFoldDB" id="R7UC70"/>
<evidence type="ECO:0000313" key="4">
    <source>
        <dbReference type="EMBL" id="ELU03716.1"/>
    </source>
</evidence>
<dbReference type="InterPro" id="IPR013087">
    <property type="entry name" value="Znf_C2H2_type"/>
</dbReference>
<organism evidence="4">
    <name type="scientific">Capitella teleta</name>
    <name type="common">Polychaete worm</name>
    <dbReference type="NCBI Taxonomy" id="283909"/>
    <lineage>
        <taxon>Eukaryota</taxon>
        <taxon>Metazoa</taxon>
        <taxon>Spiralia</taxon>
        <taxon>Lophotrochozoa</taxon>
        <taxon>Annelida</taxon>
        <taxon>Polychaeta</taxon>
        <taxon>Sedentaria</taxon>
        <taxon>Scolecida</taxon>
        <taxon>Capitellidae</taxon>
        <taxon>Capitella</taxon>
    </lineage>
</organism>
<reference evidence="5" key="3">
    <citation type="submission" date="2015-06" db="UniProtKB">
        <authorList>
            <consortium name="EnsemblMetazoa"/>
        </authorList>
    </citation>
    <scope>IDENTIFICATION</scope>
</reference>
<evidence type="ECO:0000256" key="1">
    <source>
        <dbReference type="PROSITE-ProRule" id="PRU00042"/>
    </source>
</evidence>
<feature type="compositionally biased region" description="Basic and acidic residues" evidence="2">
    <location>
        <begin position="529"/>
        <end position="539"/>
    </location>
</feature>
<evidence type="ECO:0000259" key="3">
    <source>
        <dbReference type="PROSITE" id="PS50157"/>
    </source>
</evidence>
<dbReference type="HOGENOM" id="CLU_505524_0_0_1"/>
<sequence length="539" mass="57967">MSTVEKPSLLELHVPQDIIKDLADPEKIFKSCAIDCVLPSESDNTHALTARVHFERVEGGRLRLGIEVVDKTPPKPVVECASVLSQTDIMESLSALVQTEPPSVAEAPVQASVEVCVGEQQTDVRPVATSLSQTDSSMALQEHRDSQTFIAVQDFDSQTEVIAQSTCSQTVVDESHALIQTDSPDLSYTLSQTDFSLANLVEQDVQATADMANKISQIEAESQHQLIQTTSSMSLLAEADTQVEAVILGETQSQTDATDVTHGGFQTEPVETGEQDCQTEEVVAEPDHDPDTNGIDLPAPVEGLQDANFNYEQPSFEVETQTDPVTIIIGDASFLVKKLKGNSASPAKVTSAGNEIEIEVNADKPPPDRKPRYVHQYSSQRRGGARVRMPVSRAPVSRGSLGRGAPPSIAAAPPPKPQEETKFNCPFCSLMFTESPALYEHIQEGHSDQRNLIKKPKGREGRTIVMQPDEQPPVLVPVVGMAEVEGVIEGEITPGQEIFTEAVLDPVAAADAIGKRKEGGGGGGGPQNAEEKSKTLSFH</sequence>